<feature type="non-terminal residue" evidence="2">
    <location>
        <position position="1"/>
    </location>
</feature>
<dbReference type="RefSeq" id="XP_012655084.1">
    <property type="nucleotide sequence ID" value="XM_012799630.1"/>
</dbReference>
<dbReference type="Pfam" id="PF00160">
    <property type="entry name" value="Pro_isomerase"/>
    <property type="match status" value="1"/>
</dbReference>
<dbReference type="GO" id="GO:0003755">
    <property type="term" value="F:peptidyl-prolyl cis-trans isomerase activity"/>
    <property type="evidence" value="ECO:0007669"/>
    <property type="project" value="InterPro"/>
</dbReference>
<dbReference type="EMBL" id="GG662512">
    <property type="protein sequence ID" value="EWS72400.1"/>
    <property type="molecule type" value="Genomic_DNA"/>
</dbReference>
<dbReference type="InParanoid" id="W7WZW6"/>
<keyword evidence="2" id="KW-0413">Isomerase</keyword>
<evidence type="ECO:0000259" key="1">
    <source>
        <dbReference type="PROSITE" id="PS50072"/>
    </source>
</evidence>
<feature type="domain" description="PPIase cyclophilin-type" evidence="1">
    <location>
        <begin position="56"/>
        <end position="234"/>
    </location>
</feature>
<reference evidence="3" key="1">
    <citation type="journal article" date="2006" name="PLoS Biol.">
        <title>Macronuclear genome sequence of the ciliate Tetrahymena thermophila, a model eukaryote.</title>
        <authorList>
            <person name="Eisen J.A."/>
            <person name="Coyne R.S."/>
            <person name="Wu M."/>
            <person name="Wu D."/>
            <person name="Thiagarajan M."/>
            <person name="Wortman J.R."/>
            <person name="Badger J.H."/>
            <person name="Ren Q."/>
            <person name="Amedeo P."/>
            <person name="Jones K.M."/>
            <person name="Tallon L.J."/>
            <person name="Delcher A.L."/>
            <person name="Salzberg S.L."/>
            <person name="Silva J.C."/>
            <person name="Haas B.J."/>
            <person name="Majoros W.H."/>
            <person name="Farzad M."/>
            <person name="Carlton J.M."/>
            <person name="Smith R.K. Jr."/>
            <person name="Garg J."/>
            <person name="Pearlman R.E."/>
            <person name="Karrer K.M."/>
            <person name="Sun L."/>
            <person name="Manning G."/>
            <person name="Elde N.C."/>
            <person name="Turkewitz A.P."/>
            <person name="Asai D.J."/>
            <person name="Wilkes D.E."/>
            <person name="Wang Y."/>
            <person name="Cai H."/>
            <person name="Collins K."/>
            <person name="Stewart B.A."/>
            <person name="Lee S.R."/>
            <person name="Wilamowska K."/>
            <person name="Weinberg Z."/>
            <person name="Ruzzo W.L."/>
            <person name="Wloga D."/>
            <person name="Gaertig J."/>
            <person name="Frankel J."/>
            <person name="Tsao C.-C."/>
            <person name="Gorovsky M.A."/>
            <person name="Keeling P.J."/>
            <person name="Waller R.F."/>
            <person name="Patron N.J."/>
            <person name="Cherry J.M."/>
            <person name="Stover N.A."/>
            <person name="Krieger C.J."/>
            <person name="del Toro C."/>
            <person name="Ryder H.F."/>
            <person name="Williamson S.C."/>
            <person name="Barbeau R.A."/>
            <person name="Hamilton E.P."/>
            <person name="Orias E."/>
        </authorList>
    </citation>
    <scope>NUCLEOTIDE SEQUENCE [LARGE SCALE GENOMIC DNA]</scope>
    <source>
        <strain evidence="3">SB210</strain>
    </source>
</reference>
<dbReference type="KEGG" id="tet:TTHERM_000494900"/>
<dbReference type="InterPro" id="IPR029000">
    <property type="entry name" value="Cyclophilin-like_dom_sf"/>
</dbReference>
<sequence length="238" mass="27933">LRFQFSNSFKQQDMFQNLINKIKNLMMQKIIFLLAIILNLFEDINGLPYNFTHRANLTVYVDGQNRGDLAIGLYGHEAPKAVMNFLSQCESRKEHKNLENIFKLNLTDIENKFSFTNKPIYKIYDTHMQFGDYFSERNNWRGNITIFGGSYYSEINDYETEIGALAQERLEENGHVGSEYTIFLKKASFDGRQSLWHVFGVVYQNLDLLKYLFYTASENDGTPQRNIKIMNCKITQYK</sequence>
<dbReference type="AlphaFoldDB" id="W7WZW6"/>
<dbReference type="InterPro" id="IPR002130">
    <property type="entry name" value="Cyclophilin-type_PPIase_dom"/>
</dbReference>
<accession>W7WZW6</accession>
<organism evidence="2 3">
    <name type="scientific">Tetrahymena thermophila (strain SB210)</name>
    <dbReference type="NCBI Taxonomy" id="312017"/>
    <lineage>
        <taxon>Eukaryota</taxon>
        <taxon>Sar</taxon>
        <taxon>Alveolata</taxon>
        <taxon>Ciliophora</taxon>
        <taxon>Intramacronucleata</taxon>
        <taxon>Oligohymenophorea</taxon>
        <taxon>Hymenostomatida</taxon>
        <taxon>Tetrahymenina</taxon>
        <taxon>Tetrahymenidae</taxon>
        <taxon>Tetrahymena</taxon>
    </lineage>
</organism>
<evidence type="ECO:0000313" key="3">
    <source>
        <dbReference type="Proteomes" id="UP000009168"/>
    </source>
</evidence>
<dbReference type="GeneID" id="24439277"/>
<proteinExistence type="predicted"/>
<evidence type="ECO:0000313" key="2">
    <source>
        <dbReference type="EMBL" id="EWS72400.1"/>
    </source>
</evidence>
<dbReference type="Proteomes" id="UP000009168">
    <property type="component" value="Unassembled WGS sequence"/>
</dbReference>
<name>W7WZW6_TETTS</name>
<dbReference type="SUPFAM" id="SSF50891">
    <property type="entry name" value="Cyclophilin-like"/>
    <property type="match status" value="1"/>
</dbReference>
<protein>
    <submittedName>
        <fullName evidence="2">Peptidyl-prolyl cis-trans isomerase, cyclophilin-type protein</fullName>
    </submittedName>
</protein>
<dbReference type="STRING" id="312017.W7WZW6"/>
<keyword evidence="3" id="KW-1185">Reference proteome</keyword>
<gene>
    <name evidence="2" type="ORF">TTHERM_000494900</name>
</gene>
<dbReference type="Gene3D" id="2.40.100.10">
    <property type="entry name" value="Cyclophilin-like"/>
    <property type="match status" value="1"/>
</dbReference>
<dbReference type="PROSITE" id="PS50072">
    <property type="entry name" value="CSA_PPIASE_2"/>
    <property type="match status" value="1"/>
</dbReference>